<sequence>MVPGSTRPSAQASTSVEAHTREESIQVSCGAPPDQSVCPGLRVPVEDQGTGSAHTQSSNEIHNSLETLIHDYDQLPRAAGGDDLYLNDEQAANDSVILAPTDPMFEEHVDETVMECTSPDVPVVDVRPLWITVVVVNERWLETALGRGHIDVALGDN</sequence>
<evidence type="ECO:0000256" key="1">
    <source>
        <dbReference type="SAM" id="MobiDB-lite"/>
    </source>
</evidence>
<keyword evidence="3" id="KW-1185">Reference proteome</keyword>
<gene>
    <name evidence="2" type="ORF">V6N12_045812</name>
</gene>
<evidence type="ECO:0000313" key="3">
    <source>
        <dbReference type="Proteomes" id="UP001472677"/>
    </source>
</evidence>
<proteinExistence type="predicted"/>
<feature type="region of interest" description="Disordered" evidence="1">
    <location>
        <begin position="1"/>
        <end position="33"/>
    </location>
</feature>
<name>A0ABR2G3U0_9ROSI</name>
<protein>
    <submittedName>
        <fullName evidence="2">Uncharacterized protein</fullName>
    </submittedName>
</protein>
<organism evidence="2 3">
    <name type="scientific">Hibiscus sabdariffa</name>
    <name type="common">roselle</name>
    <dbReference type="NCBI Taxonomy" id="183260"/>
    <lineage>
        <taxon>Eukaryota</taxon>
        <taxon>Viridiplantae</taxon>
        <taxon>Streptophyta</taxon>
        <taxon>Embryophyta</taxon>
        <taxon>Tracheophyta</taxon>
        <taxon>Spermatophyta</taxon>
        <taxon>Magnoliopsida</taxon>
        <taxon>eudicotyledons</taxon>
        <taxon>Gunneridae</taxon>
        <taxon>Pentapetalae</taxon>
        <taxon>rosids</taxon>
        <taxon>malvids</taxon>
        <taxon>Malvales</taxon>
        <taxon>Malvaceae</taxon>
        <taxon>Malvoideae</taxon>
        <taxon>Hibiscus</taxon>
    </lineage>
</organism>
<comment type="caution">
    <text evidence="2">The sequence shown here is derived from an EMBL/GenBank/DDBJ whole genome shotgun (WGS) entry which is preliminary data.</text>
</comment>
<evidence type="ECO:0000313" key="2">
    <source>
        <dbReference type="EMBL" id="KAK8593737.1"/>
    </source>
</evidence>
<reference evidence="2 3" key="1">
    <citation type="journal article" date="2024" name="G3 (Bethesda)">
        <title>Genome assembly of Hibiscus sabdariffa L. provides insights into metabolisms of medicinal natural products.</title>
        <authorList>
            <person name="Kim T."/>
        </authorList>
    </citation>
    <scope>NUCLEOTIDE SEQUENCE [LARGE SCALE GENOMIC DNA]</scope>
    <source>
        <strain evidence="2">TK-2024</strain>
        <tissue evidence="2">Old leaves</tissue>
    </source>
</reference>
<accession>A0ABR2G3U0</accession>
<dbReference type="EMBL" id="JBBPBM010000003">
    <property type="protein sequence ID" value="KAK8593737.1"/>
    <property type="molecule type" value="Genomic_DNA"/>
</dbReference>
<dbReference type="Proteomes" id="UP001472677">
    <property type="component" value="Unassembled WGS sequence"/>
</dbReference>
<feature type="compositionally biased region" description="Polar residues" evidence="1">
    <location>
        <begin position="1"/>
        <end position="17"/>
    </location>
</feature>